<comment type="caution">
    <text evidence="2">The sequence shown here is derived from an EMBL/GenBank/DDBJ whole genome shotgun (WGS) entry which is preliminary data.</text>
</comment>
<sequence length="507" mass="53252">MKSGYNLCIFFITMSMMAFSTLKTSGQCTGIDMNGSASGPIWNSFDSYSDVLAGETFNEFITLTYNLAAPVNCPNWKIKVRALGNFTNGSANINPQYISIRFNRVDAGAPSAGAMGVSNVLVPLNTTEVTLINSNAAFATPPTYYAAHKFDMVVAGGSHLLVGSGTYTAILRFTLYNSSNIAISTKEITTSFNVVFSNTCTGTVISGYSNNQYTFNNYAQQMAGATANEAVTLQYAPNGATCRGWTVKARVAGNFVNGANTVAPQNISLKFNRVSSGSPTASAIGVTNTPVALSNSDAVLINSSGDSFNGGTVHKFDLVIAGGIHLLVPNGSYTGGIVFSLYNAANQLISTTTINATFQVQSSANSFSLVLQNTADLVNMNFSAPGALASGVSVSKVRGMKIVGYGSHQVIVKTSTANLTSTSSSYTIPVSAVSLELTKYTTTNAGIVVYTRSLSASDQVFITNPVSHHTQQEVEYNIRFSTAPGNSVFSGANGTFSTSVVFIAIPN</sequence>
<evidence type="ECO:0008006" key="4">
    <source>
        <dbReference type="Google" id="ProtNLM"/>
    </source>
</evidence>
<reference evidence="2 3" key="1">
    <citation type="submission" date="2019-02" db="EMBL/GenBank/DDBJ databases">
        <title>Pedobacter sp. RP-1-14 sp. nov., isolated from Arctic soil.</title>
        <authorList>
            <person name="Dahal R.H."/>
        </authorList>
    </citation>
    <scope>NUCLEOTIDE SEQUENCE [LARGE SCALE GENOMIC DNA]</scope>
    <source>
        <strain evidence="2 3">RP-1-14</strain>
    </source>
</reference>
<name>A0A4R0N9K7_9SPHI</name>
<dbReference type="EMBL" id="SJSL01000011">
    <property type="protein sequence ID" value="TCC96755.1"/>
    <property type="molecule type" value="Genomic_DNA"/>
</dbReference>
<evidence type="ECO:0000256" key="1">
    <source>
        <dbReference type="SAM" id="SignalP"/>
    </source>
</evidence>
<accession>A0A4R0N9K7</accession>
<dbReference type="AlphaFoldDB" id="A0A4R0N9K7"/>
<feature type="signal peptide" evidence="1">
    <location>
        <begin position="1"/>
        <end position="20"/>
    </location>
</feature>
<keyword evidence="1" id="KW-0732">Signal</keyword>
<protein>
    <recommendedName>
        <fullName evidence="4">CUB-like protein</fullName>
    </recommendedName>
</protein>
<evidence type="ECO:0000313" key="2">
    <source>
        <dbReference type="EMBL" id="TCC96755.1"/>
    </source>
</evidence>
<dbReference type="RefSeq" id="WP_131598147.1">
    <property type="nucleotide sequence ID" value="NZ_SJSL01000011.1"/>
</dbReference>
<dbReference type="Proteomes" id="UP000293347">
    <property type="component" value="Unassembled WGS sequence"/>
</dbReference>
<organism evidence="2 3">
    <name type="scientific">Pedobacter psychroterrae</name>
    <dbReference type="NCBI Taxonomy" id="2530453"/>
    <lineage>
        <taxon>Bacteria</taxon>
        <taxon>Pseudomonadati</taxon>
        <taxon>Bacteroidota</taxon>
        <taxon>Sphingobacteriia</taxon>
        <taxon>Sphingobacteriales</taxon>
        <taxon>Sphingobacteriaceae</taxon>
        <taxon>Pedobacter</taxon>
    </lineage>
</organism>
<proteinExistence type="predicted"/>
<feature type="chain" id="PRO_5020483448" description="CUB-like protein" evidence="1">
    <location>
        <begin position="21"/>
        <end position="507"/>
    </location>
</feature>
<keyword evidence="3" id="KW-1185">Reference proteome</keyword>
<gene>
    <name evidence="2" type="ORF">EZ437_21240</name>
</gene>
<evidence type="ECO:0000313" key="3">
    <source>
        <dbReference type="Proteomes" id="UP000293347"/>
    </source>
</evidence>
<dbReference type="OrthoDB" id="738752at2"/>